<protein>
    <recommendedName>
        <fullName evidence="3">DUF3237 domain-containing protein</fullName>
    </recommendedName>
</protein>
<dbReference type="AlphaFoldDB" id="A0A975HFU6"/>
<reference evidence="1" key="1">
    <citation type="submission" date="2020-07" db="EMBL/GenBank/DDBJ databases">
        <authorList>
            <person name="Camacho E."/>
        </authorList>
    </citation>
    <scope>NUCLEOTIDE SEQUENCE</scope>
    <source>
        <strain evidence="1">MPO218</strain>
    </source>
</reference>
<proteinExistence type="predicted"/>
<gene>
    <name evidence="1" type="ORF">HRJ34_09835</name>
</gene>
<reference evidence="1" key="2">
    <citation type="submission" date="2021-04" db="EMBL/GenBank/DDBJ databases">
        <title>Isolation and genomic analysis of the ibuprofen-degrading bacterium Sphingomonas strain MPO218.</title>
        <authorList>
            <person name="Aulestia M."/>
            <person name="Flores A."/>
            <person name="Mangas E.L."/>
            <person name="Perez-Pulido A.J."/>
            <person name="Santero E."/>
            <person name="Camacho E.M."/>
        </authorList>
    </citation>
    <scope>NUCLEOTIDE SEQUENCE</scope>
    <source>
        <strain evidence="1">MPO218</strain>
    </source>
</reference>
<organism evidence="1 2">
    <name type="scientific">Rhizorhabdus wittichii</name>
    <dbReference type="NCBI Taxonomy" id="160791"/>
    <lineage>
        <taxon>Bacteria</taxon>
        <taxon>Pseudomonadati</taxon>
        <taxon>Pseudomonadota</taxon>
        <taxon>Alphaproteobacteria</taxon>
        <taxon>Sphingomonadales</taxon>
        <taxon>Sphingomonadaceae</taxon>
        <taxon>Rhizorhabdus</taxon>
    </lineage>
</organism>
<accession>A0A975HFU6</accession>
<evidence type="ECO:0008006" key="3">
    <source>
        <dbReference type="Google" id="ProtNLM"/>
    </source>
</evidence>
<evidence type="ECO:0000313" key="1">
    <source>
        <dbReference type="EMBL" id="QTH23775.1"/>
    </source>
</evidence>
<name>A0A975HFU6_9SPHN</name>
<evidence type="ECO:0000313" key="2">
    <source>
        <dbReference type="Proteomes" id="UP000664914"/>
    </source>
</evidence>
<dbReference type="Proteomes" id="UP000664914">
    <property type="component" value="Chromosome"/>
</dbReference>
<dbReference type="Gene3D" id="2.40.160.20">
    <property type="match status" value="1"/>
</dbReference>
<sequence length="143" mass="16066">MSMALRPFGIMRIFPDFSIRHDGPIAMRLAARLGRLEWRNELLGDVSMHVGMGSYLQGAHAAHVTVRMSLQAGDGTPFYFQYISVGEMEAHLRGEAPVMLSGQIEIDPRHEDFSWLNRVQLVGRGMLSEMPLCQSYEMAILEG</sequence>
<dbReference type="EMBL" id="CP059319">
    <property type="protein sequence ID" value="QTH23775.1"/>
    <property type="molecule type" value="Genomic_DNA"/>
</dbReference>
<dbReference type="RefSeq" id="WP_041379383.1">
    <property type="nucleotide sequence ID" value="NZ_CP059319.1"/>
</dbReference>